<organism evidence="2 3">
    <name type="scientific">Corynebacterium hindlerae</name>
    <dbReference type="NCBI Taxonomy" id="699041"/>
    <lineage>
        <taxon>Bacteria</taxon>
        <taxon>Bacillati</taxon>
        <taxon>Actinomycetota</taxon>
        <taxon>Actinomycetes</taxon>
        <taxon>Mycobacteriales</taxon>
        <taxon>Corynebacteriaceae</taxon>
        <taxon>Corynebacterium</taxon>
    </lineage>
</organism>
<sequence length="415" mass="44696">MVLRMKALVAALCALALVACGGDIPQSVKPNSNEKLVIVAATELRDMGPLIQRASADLGFEIEMQYPDGTIANSVSLKEGAFDGGFDATWFATNKYIDLYGADTKQGPSTSVATSPIAFGVHAAKARELGWTNKQPTWDDITTAVKEGKFSYGMTDPARSNSGFSALVSVATANADTGAALQLTDMPGLQEPLQSFFEGQKMTAGSSGWLEDSFVSDPGHVDAIINYESVLLQMKKQGSTDIEVVVPADRVVTADYPLAPLAQPRSPAARKQRSRPRAWWNGLKNTTRTLSPTPCDAPRTRQCSCYRNIRKTTSSSCHFRHGSQWRKTCWTPSKMSCERQDGPCSCLTSPGPWKGIGWQVCTVSCKISLRALQKLRPVPLGSTTANASLSSDSIARLISRSLPNSAKTTPPRAKS</sequence>
<dbReference type="Pfam" id="PF13531">
    <property type="entry name" value="SBP_bac_11"/>
    <property type="match status" value="1"/>
</dbReference>
<evidence type="ECO:0000256" key="1">
    <source>
        <dbReference type="SAM" id="SignalP"/>
    </source>
</evidence>
<evidence type="ECO:0000313" key="2">
    <source>
        <dbReference type="EMBL" id="QMV85224.1"/>
    </source>
</evidence>
<dbReference type="EMBL" id="CP059833">
    <property type="protein sequence ID" value="QMV85224.1"/>
    <property type="molecule type" value="Genomic_DNA"/>
</dbReference>
<accession>A0A7G5FF33</accession>
<dbReference type="PROSITE" id="PS51257">
    <property type="entry name" value="PROKAR_LIPOPROTEIN"/>
    <property type="match status" value="1"/>
</dbReference>
<name>A0A7G5FF33_9CORY</name>
<dbReference type="Proteomes" id="UP000515570">
    <property type="component" value="Chromosome"/>
</dbReference>
<dbReference type="AlphaFoldDB" id="A0A7G5FF33"/>
<dbReference type="SUPFAM" id="SSF53850">
    <property type="entry name" value="Periplasmic binding protein-like II"/>
    <property type="match status" value="1"/>
</dbReference>
<reference evidence="2 3" key="1">
    <citation type="submission" date="2020-07" db="EMBL/GenBank/DDBJ databases">
        <title>non toxigenic Corynebacterium sp. nov from a clinical source.</title>
        <authorList>
            <person name="Bernier A.-M."/>
            <person name="Bernard K."/>
        </authorList>
    </citation>
    <scope>NUCLEOTIDE SEQUENCE [LARGE SCALE GENOMIC DNA]</scope>
    <source>
        <strain evidence="3">NML 93-0612</strain>
    </source>
</reference>
<proteinExistence type="predicted"/>
<keyword evidence="1" id="KW-0732">Signal</keyword>
<evidence type="ECO:0000313" key="3">
    <source>
        <dbReference type="Proteomes" id="UP000515570"/>
    </source>
</evidence>
<gene>
    <name evidence="2" type="ORF">HW450_00155</name>
</gene>
<feature type="signal peptide" evidence="1">
    <location>
        <begin position="1"/>
        <end position="21"/>
    </location>
</feature>
<protein>
    <submittedName>
        <fullName evidence="2">Substrate-binding domain-containing protein</fullName>
    </submittedName>
</protein>
<keyword evidence="3" id="KW-1185">Reference proteome</keyword>
<feature type="chain" id="PRO_5028904919" evidence="1">
    <location>
        <begin position="22"/>
        <end position="415"/>
    </location>
</feature>